<accession>A0A8S5MD98</accession>
<dbReference type="EMBL" id="BK014881">
    <property type="protein sequence ID" value="DAD80218.1"/>
    <property type="molecule type" value="Genomic_DNA"/>
</dbReference>
<organism evidence="1">
    <name type="scientific">Siphoviridae sp. cttxG5</name>
    <dbReference type="NCBI Taxonomy" id="2826498"/>
    <lineage>
        <taxon>Viruses</taxon>
        <taxon>Duplodnaviria</taxon>
        <taxon>Heunggongvirae</taxon>
        <taxon>Uroviricota</taxon>
        <taxon>Caudoviricetes</taxon>
    </lineage>
</organism>
<evidence type="ECO:0000313" key="1">
    <source>
        <dbReference type="EMBL" id="DAD80218.1"/>
    </source>
</evidence>
<proteinExistence type="predicted"/>
<protein>
    <submittedName>
        <fullName evidence="1">Uncharacterized protein</fullName>
    </submittedName>
</protein>
<reference evidence="1" key="1">
    <citation type="journal article" date="2021" name="Proc. Natl. Acad. Sci. U.S.A.">
        <title>A Catalog of Tens of Thousands of Viruses from Human Metagenomes Reveals Hidden Associations with Chronic Diseases.</title>
        <authorList>
            <person name="Tisza M.J."/>
            <person name="Buck C.B."/>
        </authorList>
    </citation>
    <scope>NUCLEOTIDE SEQUENCE</scope>
    <source>
        <strain evidence="1">CttxG5</strain>
    </source>
</reference>
<sequence length="31" mass="3699">MCLPPKHAAKILIFFRSTKFLNDFLFILLLF</sequence>
<name>A0A8S5MD98_9CAUD</name>